<proteinExistence type="predicted"/>
<name>A0A1S8MT47_CLOSA</name>
<evidence type="ECO:0000313" key="1">
    <source>
        <dbReference type="EMBL" id="OOM07350.1"/>
    </source>
</evidence>
<dbReference type="RefSeq" id="WP_242949988.1">
    <property type="nucleotide sequence ID" value="NZ_LZYZ01000008.1"/>
</dbReference>
<organism evidence="1 2">
    <name type="scientific">Clostridium saccharobutylicum</name>
    <dbReference type="NCBI Taxonomy" id="169679"/>
    <lineage>
        <taxon>Bacteria</taxon>
        <taxon>Bacillati</taxon>
        <taxon>Bacillota</taxon>
        <taxon>Clostridia</taxon>
        <taxon>Eubacteriales</taxon>
        <taxon>Clostridiaceae</taxon>
        <taxon>Clostridium</taxon>
    </lineage>
</organism>
<reference evidence="1 2" key="1">
    <citation type="submission" date="2016-05" db="EMBL/GenBank/DDBJ databases">
        <title>Microbial solvent formation.</title>
        <authorList>
            <person name="Poehlein A."/>
            <person name="Montoya Solano J.D."/>
            <person name="Flitsch S."/>
            <person name="Krabben P."/>
            <person name="Duerre P."/>
            <person name="Daniel R."/>
        </authorList>
    </citation>
    <scope>NUCLEOTIDE SEQUENCE [LARGE SCALE GENOMIC DNA]</scope>
    <source>
        <strain evidence="1 2">L1-8</strain>
    </source>
</reference>
<gene>
    <name evidence="1" type="ORF">CLOSAC_38790</name>
</gene>
<comment type="caution">
    <text evidence="1">The sequence shown here is derived from an EMBL/GenBank/DDBJ whole genome shotgun (WGS) entry which is preliminary data.</text>
</comment>
<evidence type="ECO:0000313" key="2">
    <source>
        <dbReference type="Proteomes" id="UP000191154"/>
    </source>
</evidence>
<dbReference type="Proteomes" id="UP000191154">
    <property type="component" value="Unassembled WGS sequence"/>
</dbReference>
<sequence>MKMSDDLFDDQIRKKLKDEISCVPEDVNKKIDEAVKRIEKKKLNFKKN</sequence>
<dbReference type="AlphaFoldDB" id="A0A1S8MT47"/>
<accession>A0A1S8MT47</accession>
<protein>
    <submittedName>
        <fullName evidence="1">Uncharacterized protein</fullName>
    </submittedName>
</protein>
<dbReference type="EMBL" id="LZYZ01000008">
    <property type="protein sequence ID" value="OOM07350.1"/>
    <property type="molecule type" value="Genomic_DNA"/>
</dbReference>